<dbReference type="EMBL" id="JAUSUW010000001">
    <property type="protein sequence ID" value="MDQ0419409.1"/>
    <property type="molecule type" value="Genomic_DNA"/>
</dbReference>
<dbReference type="PROSITE" id="PS51683">
    <property type="entry name" value="SAM_OMT_II"/>
    <property type="match status" value="1"/>
</dbReference>
<dbReference type="PANTHER" id="PTHR43712">
    <property type="entry name" value="PUTATIVE (AFU_ORTHOLOGUE AFUA_4G14580)-RELATED"/>
    <property type="match status" value="1"/>
</dbReference>
<dbReference type="InterPro" id="IPR029063">
    <property type="entry name" value="SAM-dependent_MTases_sf"/>
</dbReference>
<dbReference type="Gene3D" id="1.10.287.1350">
    <property type="match status" value="1"/>
</dbReference>
<dbReference type="SUPFAM" id="SSF53335">
    <property type="entry name" value="S-adenosyl-L-methionine-dependent methyltransferases"/>
    <property type="match status" value="1"/>
</dbReference>
<dbReference type="EC" id="2.1.1.210" evidence="5"/>
<dbReference type="RefSeq" id="WP_307368792.1">
    <property type="nucleotide sequence ID" value="NZ_JAUSUW010000001.1"/>
</dbReference>
<dbReference type="InterPro" id="IPR036388">
    <property type="entry name" value="WH-like_DNA-bd_sf"/>
</dbReference>
<dbReference type="GO" id="GO:0043803">
    <property type="term" value="F:hydroxyneurosporene-O-methyltransferase activity"/>
    <property type="evidence" value="ECO:0007669"/>
    <property type="project" value="UniProtKB-EC"/>
</dbReference>
<gene>
    <name evidence="5" type="ORF">J2045_000419</name>
</gene>
<dbReference type="CDD" id="cd02440">
    <property type="entry name" value="AdoMet_MTases"/>
    <property type="match status" value="1"/>
</dbReference>
<dbReference type="Gene3D" id="3.40.50.150">
    <property type="entry name" value="Vaccinia Virus protein VP39"/>
    <property type="match status" value="1"/>
</dbReference>
<dbReference type="SUPFAM" id="SSF46785">
    <property type="entry name" value="Winged helix' DNA-binding domain"/>
    <property type="match status" value="1"/>
</dbReference>
<comment type="caution">
    <text evidence="5">The sequence shown here is derived from an EMBL/GenBank/DDBJ whole genome shotgun (WGS) entry which is preliminary data.</text>
</comment>
<keyword evidence="1 5" id="KW-0489">Methyltransferase</keyword>
<keyword evidence="3" id="KW-0949">S-adenosyl-L-methionine</keyword>
<evidence type="ECO:0000256" key="3">
    <source>
        <dbReference type="ARBA" id="ARBA00022691"/>
    </source>
</evidence>
<accession>A0ABU0G378</accession>
<evidence type="ECO:0000256" key="2">
    <source>
        <dbReference type="ARBA" id="ARBA00022679"/>
    </source>
</evidence>
<evidence type="ECO:0000313" key="6">
    <source>
        <dbReference type="Proteomes" id="UP001238496"/>
    </source>
</evidence>
<keyword evidence="2 5" id="KW-0808">Transferase</keyword>
<dbReference type="PANTHER" id="PTHR43712:SF2">
    <property type="entry name" value="O-METHYLTRANSFERASE CICE"/>
    <property type="match status" value="1"/>
</dbReference>
<feature type="domain" description="O-methyltransferase C-terminal" evidence="4">
    <location>
        <begin position="204"/>
        <end position="378"/>
    </location>
</feature>
<dbReference type="InterPro" id="IPR001077">
    <property type="entry name" value="COMT_C"/>
</dbReference>
<dbReference type="Proteomes" id="UP001238496">
    <property type="component" value="Unassembled WGS sequence"/>
</dbReference>
<name>A0ABU0G378_9HYPH</name>
<evidence type="ECO:0000313" key="5">
    <source>
        <dbReference type="EMBL" id="MDQ0419409.1"/>
    </source>
</evidence>
<evidence type="ECO:0000256" key="1">
    <source>
        <dbReference type="ARBA" id="ARBA00022603"/>
    </source>
</evidence>
<evidence type="ECO:0000259" key="4">
    <source>
        <dbReference type="Pfam" id="PF00891"/>
    </source>
</evidence>
<reference evidence="5 6" key="1">
    <citation type="submission" date="2023-07" db="EMBL/GenBank/DDBJ databases">
        <title>Genomic Encyclopedia of Type Strains, Phase IV (KMG-IV): sequencing the most valuable type-strain genomes for metagenomic binning, comparative biology and taxonomic classification.</title>
        <authorList>
            <person name="Goeker M."/>
        </authorList>
    </citation>
    <scope>NUCLEOTIDE SEQUENCE [LARGE SCALE GENOMIC DNA]</scope>
    <source>
        <strain evidence="5 6">DSM 1111</strain>
    </source>
</reference>
<proteinExistence type="predicted"/>
<keyword evidence="6" id="KW-1185">Reference proteome</keyword>
<sequence length="398" mass="43902">MSEGSGSGFKARSIAAPVTAGDPVAATTMQGLAVRWRLWRSRQIASPAFRNLMSRLPLTRWIANRKANHLFRLTTGFVHSQILWLCNETGLFQMLSDKALTTAELAVQCDFPQDRMQLLLEQAERLDLVCRAGPDLWMLADAGAVLAADRGLREMIRHHDILYRDLGDPRPLWREAASETELRHYWAYVRGNRPEDMPDVSVAPYSALMRESQAMLADCLLASHDFGRYTSLLDLGGGEGAFLRAVGERHPALKLQLFDLPAVADRARQHLALSGLADRSRVHAGNFVADPVPGDADCVTLVRILCDHDDDRVRQILTNLRGQLAPGTTVVVAEAMAGPTEGARLAAVYFSAYFRAMGSGRCRSVAEIRDLLHDAGFRNSRHEITTNPLLATIVVAEA</sequence>
<dbReference type="InterPro" id="IPR036390">
    <property type="entry name" value="WH_DNA-bd_sf"/>
</dbReference>
<dbReference type="InterPro" id="IPR016461">
    <property type="entry name" value="COMT-like"/>
</dbReference>
<dbReference type="Pfam" id="PF00891">
    <property type="entry name" value="Methyltransf_2"/>
    <property type="match status" value="1"/>
</dbReference>
<protein>
    <submittedName>
        <fullName evidence="5">Demethylspheroidene O-methyltransferase</fullName>
        <ecNumber evidence="5">2.1.1.210</ecNumber>
    </submittedName>
</protein>
<dbReference type="Gene3D" id="1.10.10.10">
    <property type="entry name" value="Winged helix-like DNA-binding domain superfamily/Winged helix DNA-binding domain"/>
    <property type="match status" value="1"/>
</dbReference>
<dbReference type="GO" id="GO:0032259">
    <property type="term" value="P:methylation"/>
    <property type="evidence" value="ECO:0007669"/>
    <property type="project" value="UniProtKB-KW"/>
</dbReference>
<organism evidence="5 6">
    <name type="scientific">Peteryoungia aggregata LMG 23059</name>
    <dbReference type="NCBI Taxonomy" id="1368425"/>
    <lineage>
        <taxon>Bacteria</taxon>
        <taxon>Pseudomonadati</taxon>
        <taxon>Pseudomonadota</taxon>
        <taxon>Alphaproteobacteria</taxon>
        <taxon>Hyphomicrobiales</taxon>
        <taxon>Rhizobiaceae</taxon>
        <taxon>Peteryoungia</taxon>
    </lineage>
</organism>